<dbReference type="OrthoDB" id="9798157at2"/>
<name>B5GLZ7_STRCL</name>
<dbReference type="GeneID" id="93734561"/>
<keyword evidence="3" id="KW-0408">Iron</keyword>
<proteinExistence type="predicted"/>
<dbReference type="EMBL" id="CM000914">
    <property type="protein sequence ID" value="EFG05001.2"/>
    <property type="molecule type" value="Genomic_DNA"/>
</dbReference>
<sequence>MTEQPQPPPSVRVTENGPYEVTGDIPLSRQRIVPDTEGNSVGWQETRTYDTPDGHYALCRCGRSANKPFCDGTHTTIGFDGTEGPLARVPYLQQAGEEDGPDVILTDAQPLCAFARFCDVDGSVWRQIDEPGKGEAVIRESGYCPSGRLIAWDRESRTPIEPDLPPSIGVVEDPQQNVAGPLWVRGNIPVTAPDGTPYETRNRVTLCRCGASRNKPFCDGSHAATGFRD</sequence>
<evidence type="ECO:0000256" key="1">
    <source>
        <dbReference type="ARBA" id="ARBA00022714"/>
    </source>
</evidence>
<dbReference type="eggNOG" id="COG3369">
    <property type="taxonomic scope" value="Bacteria"/>
</dbReference>
<evidence type="ECO:0000256" key="3">
    <source>
        <dbReference type="ARBA" id="ARBA00023004"/>
    </source>
</evidence>
<dbReference type="InterPro" id="IPR042216">
    <property type="entry name" value="MitoNEET_CISD"/>
</dbReference>
<protein>
    <submittedName>
        <fullName evidence="7">Zinc finger CDGSH-type domain protein</fullName>
    </submittedName>
</protein>
<evidence type="ECO:0000313" key="8">
    <source>
        <dbReference type="Proteomes" id="UP000002357"/>
    </source>
</evidence>
<evidence type="ECO:0000256" key="4">
    <source>
        <dbReference type="ARBA" id="ARBA00023014"/>
    </source>
</evidence>
<keyword evidence="7" id="KW-0614">Plasmid</keyword>
<dbReference type="GO" id="GO:0051537">
    <property type="term" value="F:2 iron, 2 sulfur cluster binding"/>
    <property type="evidence" value="ECO:0007669"/>
    <property type="project" value="UniProtKB-KW"/>
</dbReference>
<keyword evidence="4" id="KW-0411">Iron-sulfur</keyword>
<feature type="domain" description="Iron-binding zinc finger CDGSH type" evidence="6">
    <location>
        <begin position="44"/>
        <end position="80"/>
    </location>
</feature>
<evidence type="ECO:0000256" key="5">
    <source>
        <dbReference type="SAM" id="MobiDB-lite"/>
    </source>
</evidence>
<organism evidence="7 8">
    <name type="scientific">Streptomyces clavuligerus</name>
    <dbReference type="NCBI Taxonomy" id="1901"/>
    <lineage>
        <taxon>Bacteria</taxon>
        <taxon>Bacillati</taxon>
        <taxon>Actinomycetota</taxon>
        <taxon>Actinomycetes</taxon>
        <taxon>Kitasatosporales</taxon>
        <taxon>Streptomycetaceae</taxon>
        <taxon>Streptomyces</taxon>
    </lineage>
</organism>
<feature type="region of interest" description="Disordered" evidence="5">
    <location>
        <begin position="1"/>
        <end position="32"/>
    </location>
</feature>
<dbReference type="PIRSF" id="PIRSF009180">
    <property type="entry name" value="UCP009180"/>
    <property type="match status" value="1"/>
</dbReference>
<dbReference type="AlphaFoldDB" id="B5GLZ7"/>
<dbReference type="PANTHER" id="PTHR46491:SF3">
    <property type="entry name" value="CDGSH IRON-SULFUR DOMAIN-CONTAINING PROTEIN 3, MITOCHONDRIAL"/>
    <property type="match status" value="1"/>
</dbReference>
<dbReference type="Gene3D" id="3.40.5.90">
    <property type="entry name" value="CDGSH iron-sulfur domain, mitoNEET-type"/>
    <property type="match status" value="2"/>
</dbReference>
<dbReference type="RefSeq" id="WP_003952745.1">
    <property type="nucleotide sequence ID" value="NZ_CM000914.1"/>
</dbReference>
<dbReference type="InterPro" id="IPR018967">
    <property type="entry name" value="FeS-contain_CDGSH-typ"/>
</dbReference>
<keyword evidence="1" id="KW-0001">2Fe-2S</keyword>
<reference evidence="7 8" key="1">
    <citation type="journal article" date="2010" name="Genome Biol. Evol.">
        <title>The sequence of a 1.8-mb bacterial linear plasmid reveals a rich evolutionary reservoir of secondary metabolic pathways.</title>
        <authorList>
            <person name="Medema M.H."/>
            <person name="Trefzer A."/>
            <person name="Kovalchuk A."/>
            <person name="van den Berg M."/>
            <person name="Mueller U."/>
            <person name="Heijne W."/>
            <person name="Wu L."/>
            <person name="Alam M.T."/>
            <person name="Ronning C.M."/>
            <person name="Nierman W.C."/>
            <person name="Bovenberg R.A.L."/>
            <person name="Breitling R."/>
            <person name="Takano E."/>
        </authorList>
    </citation>
    <scope>NUCLEOTIDE SEQUENCE [LARGE SCALE GENOMIC DNA]</scope>
    <source>
        <strain evidence="8">ATCC 27064 / DSM 738 / JCM 4710 / NBRC 13307 / NCIMB 12785 / NRRL 3585 / VKM Ac-602</strain>
        <plasmid evidence="7">pSCL4</plasmid>
    </source>
</reference>
<geneLocation type="plasmid" evidence="7 8">
    <name>pSCL4</name>
</geneLocation>
<accession>B5GLZ7</accession>
<dbReference type="Pfam" id="PF09360">
    <property type="entry name" value="zf-CDGSH"/>
    <property type="match status" value="2"/>
</dbReference>
<evidence type="ECO:0000259" key="6">
    <source>
        <dbReference type="SMART" id="SM00704"/>
    </source>
</evidence>
<dbReference type="SMART" id="SM00704">
    <property type="entry name" value="ZnF_CDGSH"/>
    <property type="match status" value="2"/>
</dbReference>
<evidence type="ECO:0000313" key="7">
    <source>
        <dbReference type="EMBL" id="EFG05001.2"/>
    </source>
</evidence>
<feature type="compositionally biased region" description="Pro residues" evidence="5">
    <location>
        <begin position="1"/>
        <end position="10"/>
    </location>
</feature>
<keyword evidence="8" id="KW-1185">Reference proteome</keyword>
<keyword evidence="2" id="KW-0479">Metal-binding</keyword>
<dbReference type="Proteomes" id="UP000002357">
    <property type="component" value="Plasmid pSCL4"/>
</dbReference>
<dbReference type="InterPro" id="IPR052950">
    <property type="entry name" value="CISD"/>
</dbReference>
<feature type="domain" description="Iron-binding zinc finger CDGSH type" evidence="6">
    <location>
        <begin position="191"/>
        <end position="228"/>
    </location>
</feature>
<dbReference type="InterPro" id="IPR016548">
    <property type="entry name" value="UCP009180"/>
</dbReference>
<evidence type="ECO:0000256" key="2">
    <source>
        <dbReference type="ARBA" id="ARBA00022723"/>
    </source>
</evidence>
<gene>
    <name evidence="7" type="ORF">SCLAV_p1520</name>
</gene>
<dbReference type="PANTHER" id="PTHR46491">
    <property type="entry name" value="CDGSH IRON SULFUR DOMAIN PROTEIN HOMOLOG"/>
    <property type="match status" value="1"/>
</dbReference>
<dbReference type="GO" id="GO:0005737">
    <property type="term" value="C:cytoplasm"/>
    <property type="evidence" value="ECO:0007669"/>
    <property type="project" value="UniProtKB-ARBA"/>
</dbReference>
<dbReference type="GO" id="GO:0046872">
    <property type="term" value="F:metal ion binding"/>
    <property type="evidence" value="ECO:0007669"/>
    <property type="project" value="UniProtKB-KW"/>
</dbReference>